<evidence type="ECO:0000256" key="1">
    <source>
        <dbReference type="SAM" id="MobiDB-lite"/>
    </source>
</evidence>
<reference evidence="2" key="1">
    <citation type="submission" date="2019-11" db="EMBL/GenBank/DDBJ databases">
        <authorList>
            <person name="Liu Y."/>
            <person name="Hou J."/>
            <person name="Li T.-Q."/>
            <person name="Guan C.-H."/>
            <person name="Wu X."/>
            <person name="Wu H.-Z."/>
            <person name="Ling F."/>
            <person name="Zhang R."/>
            <person name="Shi X.-G."/>
            <person name="Ren J.-P."/>
            <person name="Chen E.-F."/>
            <person name="Sun J.-M."/>
        </authorList>
    </citation>
    <scope>NUCLEOTIDE SEQUENCE</scope>
    <source>
        <strain evidence="2">Adult_tree_wgs_1</strain>
        <tissue evidence="2">Leaves</tissue>
    </source>
</reference>
<comment type="caution">
    <text evidence="2">The sequence shown here is derived from an EMBL/GenBank/DDBJ whole genome shotgun (WGS) entry which is preliminary data.</text>
</comment>
<dbReference type="OrthoDB" id="10372555at2759"/>
<sequence>MTDMESFNNANAVSEGLLDLVIVDGQAYTVRVEDEENFRKIHGQKETGEDDEVDRSENELEDSRMVNERHVDDVVKQKVDELAYLEVEKTVTNAINGCSKDLVLVNVVEHARVQTQCKMFTAINVPILNNQLAPLPRSIELITSVIGEDTDEIENDDDIYDENSNSAHGLDSIIQDSVSPETVKDQAQISVAHHRDRISLVREQEEFGENAEGIKSPLLISNNGVRASQLEGINP</sequence>
<proteinExistence type="predicted"/>
<dbReference type="EMBL" id="WJXA01000001">
    <property type="protein sequence ID" value="KAF7152698.1"/>
    <property type="molecule type" value="Genomic_DNA"/>
</dbReference>
<evidence type="ECO:0000313" key="3">
    <source>
        <dbReference type="Proteomes" id="UP000626092"/>
    </source>
</evidence>
<name>A0A834M0N5_RHOSS</name>
<evidence type="ECO:0000313" key="2">
    <source>
        <dbReference type="EMBL" id="KAF7152698.1"/>
    </source>
</evidence>
<dbReference type="Proteomes" id="UP000626092">
    <property type="component" value="Unassembled WGS sequence"/>
</dbReference>
<protein>
    <submittedName>
        <fullName evidence="2">Uncharacterized protein</fullName>
    </submittedName>
</protein>
<gene>
    <name evidence="2" type="ORF">RHSIM_Rhsim01G0054300</name>
</gene>
<feature type="region of interest" description="Disordered" evidence="1">
    <location>
        <begin position="41"/>
        <end position="62"/>
    </location>
</feature>
<organism evidence="2 3">
    <name type="scientific">Rhododendron simsii</name>
    <name type="common">Sims's rhododendron</name>
    <dbReference type="NCBI Taxonomy" id="118357"/>
    <lineage>
        <taxon>Eukaryota</taxon>
        <taxon>Viridiplantae</taxon>
        <taxon>Streptophyta</taxon>
        <taxon>Embryophyta</taxon>
        <taxon>Tracheophyta</taxon>
        <taxon>Spermatophyta</taxon>
        <taxon>Magnoliopsida</taxon>
        <taxon>eudicotyledons</taxon>
        <taxon>Gunneridae</taxon>
        <taxon>Pentapetalae</taxon>
        <taxon>asterids</taxon>
        <taxon>Ericales</taxon>
        <taxon>Ericaceae</taxon>
        <taxon>Ericoideae</taxon>
        <taxon>Rhodoreae</taxon>
        <taxon>Rhododendron</taxon>
    </lineage>
</organism>
<dbReference type="AlphaFoldDB" id="A0A834M0N5"/>
<accession>A0A834M0N5</accession>
<keyword evidence="3" id="KW-1185">Reference proteome</keyword>